<dbReference type="SMART" id="SM00382">
    <property type="entry name" value="AAA"/>
    <property type="match status" value="2"/>
</dbReference>
<dbReference type="Pfam" id="PF17871">
    <property type="entry name" value="AAA_lid_9"/>
    <property type="match status" value="1"/>
</dbReference>
<keyword evidence="10" id="KW-1185">Reference proteome</keyword>
<evidence type="ECO:0000256" key="2">
    <source>
        <dbReference type="ARBA" id="ARBA00022741"/>
    </source>
</evidence>
<comment type="caution">
    <text evidence="9">The sequence shown here is derived from an EMBL/GenBank/DDBJ whole genome shotgun (WGS) entry which is preliminary data.</text>
</comment>
<dbReference type="PANTHER" id="PTHR11638">
    <property type="entry name" value="ATP-DEPENDENT CLP PROTEASE"/>
    <property type="match status" value="1"/>
</dbReference>
<reference evidence="9" key="1">
    <citation type="journal article" date="2014" name="Nucleic Acids Res.">
        <title>The evolutionary dynamics of variant antigen genes in Babesia reveal a history of genomic innovation underlying host-parasite interaction.</title>
        <authorList>
            <person name="Jackson A.P."/>
            <person name="Otto T.D."/>
            <person name="Darby A."/>
            <person name="Ramaprasad A."/>
            <person name="Xia D."/>
            <person name="Echaide I.E."/>
            <person name="Farber M."/>
            <person name="Gahlot S."/>
            <person name="Gamble J."/>
            <person name="Gupta D."/>
            <person name="Gupta Y."/>
            <person name="Jackson L."/>
            <person name="Malandrin L."/>
            <person name="Malas T.B."/>
            <person name="Moussa E."/>
            <person name="Nair M."/>
            <person name="Reid A.J."/>
            <person name="Sanders M."/>
            <person name="Sharma J."/>
            <person name="Tracey A."/>
            <person name="Quail M.A."/>
            <person name="Weir W."/>
            <person name="Wastling J.M."/>
            <person name="Hall N."/>
            <person name="Willadsen P."/>
            <person name="Lingelbach K."/>
            <person name="Shiels B."/>
            <person name="Tait A."/>
            <person name="Berriman M."/>
            <person name="Allred D.R."/>
            <person name="Pain A."/>
        </authorList>
    </citation>
    <scope>NUCLEOTIDE SEQUENCE</scope>
    <source>
        <strain evidence="9">1802A</strain>
    </source>
</reference>
<dbReference type="CDD" id="cd00009">
    <property type="entry name" value="AAA"/>
    <property type="match status" value="1"/>
</dbReference>
<accession>A0AAD9G7Y4</accession>
<keyword evidence="2" id="KW-0547">Nucleotide-binding</keyword>
<feature type="compositionally biased region" description="Basic and acidic residues" evidence="6">
    <location>
        <begin position="515"/>
        <end position="545"/>
    </location>
</feature>
<dbReference type="Gene3D" id="1.10.8.60">
    <property type="match status" value="2"/>
</dbReference>
<evidence type="ECO:0000256" key="5">
    <source>
        <dbReference type="PROSITE-ProRule" id="PRU01251"/>
    </source>
</evidence>
<dbReference type="Pfam" id="PF07724">
    <property type="entry name" value="AAA_2"/>
    <property type="match status" value="1"/>
</dbReference>
<dbReference type="FunFam" id="3.40.50.300:FF:000025">
    <property type="entry name" value="ATP-dependent Clp protease subunit"/>
    <property type="match status" value="1"/>
</dbReference>
<dbReference type="Gene3D" id="3.40.50.300">
    <property type="entry name" value="P-loop containing nucleotide triphosphate hydrolases"/>
    <property type="match status" value="2"/>
</dbReference>
<dbReference type="CDD" id="cd19499">
    <property type="entry name" value="RecA-like_ClpB_Hsp104-like"/>
    <property type="match status" value="1"/>
</dbReference>
<dbReference type="PRINTS" id="PR00300">
    <property type="entry name" value="CLPPROTEASEA"/>
</dbReference>
<dbReference type="Proteomes" id="UP001195914">
    <property type="component" value="Unassembled WGS sequence"/>
</dbReference>
<dbReference type="InterPro" id="IPR019489">
    <property type="entry name" value="Clp_ATPase_C"/>
</dbReference>
<dbReference type="SMART" id="SM01086">
    <property type="entry name" value="ClpB_D2-small"/>
    <property type="match status" value="1"/>
</dbReference>
<evidence type="ECO:0000313" key="10">
    <source>
        <dbReference type="Proteomes" id="UP001195914"/>
    </source>
</evidence>
<dbReference type="InterPro" id="IPR027417">
    <property type="entry name" value="P-loop_NTPase"/>
</dbReference>
<dbReference type="PROSITE" id="PS51903">
    <property type="entry name" value="CLP_R"/>
    <property type="match status" value="1"/>
</dbReference>
<keyword evidence="3" id="KW-0067">ATP-binding</keyword>
<dbReference type="Pfam" id="PF02861">
    <property type="entry name" value="Clp_N"/>
    <property type="match status" value="1"/>
</dbReference>
<dbReference type="InterPro" id="IPR003593">
    <property type="entry name" value="AAA+_ATPase"/>
</dbReference>
<keyword evidence="1 5" id="KW-0677">Repeat</keyword>
<evidence type="ECO:0000259" key="8">
    <source>
        <dbReference type="PROSITE" id="PS51903"/>
    </source>
</evidence>
<reference evidence="9" key="2">
    <citation type="submission" date="2021-05" db="EMBL/GenBank/DDBJ databases">
        <authorList>
            <person name="Pain A."/>
        </authorList>
    </citation>
    <scope>NUCLEOTIDE SEQUENCE</scope>
    <source>
        <strain evidence="9">1802A</strain>
    </source>
</reference>
<feature type="domain" description="Clp R" evidence="8">
    <location>
        <begin position="72"/>
        <end position="220"/>
    </location>
</feature>
<evidence type="ECO:0000256" key="6">
    <source>
        <dbReference type="SAM" id="MobiDB-lite"/>
    </source>
</evidence>
<dbReference type="InterPro" id="IPR018368">
    <property type="entry name" value="ClpA/B_CS1"/>
</dbReference>
<dbReference type="PANTHER" id="PTHR11638:SF18">
    <property type="entry name" value="HEAT SHOCK PROTEIN 104"/>
    <property type="match status" value="1"/>
</dbReference>
<evidence type="ECO:0000256" key="7">
    <source>
        <dbReference type="SAM" id="SignalP"/>
    </source>
</evidence>
<dbReference type="SUPFAM" id="SSF81923">
    <property type="entry name" value="Double Clp-N motif"/>
    <property type="match status" value="1"/>
</dbReference>
<keyword evidence="7" id="KW-0732">Signal</keyword>
<dbReference type="GO" id="GO:0005524">
    <property type="term" value="F:ATP binding"/>
    <property type="evidence" value="ECO:0007669"/>
    <property type="project" value="UniProtKB-KW"/>
</dbReference>
<dbReference type="GO" id="GO:0016887">
    <property type="term" value="F:ATP hydrolysis activity"/>
    <property type="evidence" value="ECO:0007669"/>
    <property type="project" value="InterPro"/>
</dbReference>
<evidence type="ECO:0000256" key="4">
    <source>
        <dbReference type="ARBA" id="ARBA00023186"/>
    </source>
</evidence>
<gene>
    <name evidence="9" type="ORF">X943_003940</name>
</gene>
<dbReference type="InterPro" id="IPR001270">
    <property type="entry name" value="ClpA/B"/>
</dbReference>
<dbReference type="Pfam" id="PF10431">
    <property type="entry name" value="ClpB_D2-small"/>
    <property type="match status" value="1"/>
</dbReference>
<dbReference type="InterPro" id="IPR004176">
    <property type="entry name" value="Clp_R_N"/>
</dbReference>
<dbReference type="InterPro" id="IPR003959">
    <property type="entry name" value="ATPase_AAA_core"/>
</dbReference>
<dbReference type="InterPro" id="IPR041546">
    <property type="entry name" value="ClpA/ClpB_AAA_lid"/>
</dbReference>
<dbReference type="AlphaFoldDB" id="A0AAD9G7Y4"/>
<feature type="region of interest" description="Disordered" evidence="6">
    <location>
        <begin position="514"/>
        <end position="555"/>
    </location>
</feature>
<protein>
    <submittedName>
        <fullName evidence="9">Clp amino terminal domain containing protein</fullName>
    </submittedName>
</protein>
<dbReference type="PROSITE" id="PS00870">
    <property type="entry name" value="CLPAB_1"/>
    <property type="match status" value="1"/>
</dbReference>
<sequence>MGGALTKATLLLLGAQLCLPQHSGEVKAFRINSGYCRIDSLLPNSMRSQRCHGKDESTGQERAHGNRLYLNFNNFSDNAIKVLMLSQEEARQAALSQIATKHIFQGLVCLDTGLASHILREFNVTVKKARDAATAGAQEHTDTTEGQTAVHAMTFSDDAKEALERSSSEAELLGHNTIETEHMLLGVLQSKNDDMIQLLKALSLDAEAVRKVTLKYITQQKEQAEEQPQQDLWKQAVNQYSYIPAHGRSMEFMKEGYASSPLNTFTVDITAKAEEGKLPKVLCRDVEIDRAIRTLCRKHKRNPILIGEPGVGKTAVVEGLATQLLRGDLMPCLMNKRIRQLDVGLLVAGARFRGQFEERLTKLIEEIKAMKDIILVIDEAHMLVGAGAGDGALDAANLLKPSLSRGEIQCIAITTPREYRKYFEKDAALSRRFQPIHVNEPSDEDTRKILDATTEAYGKYHQVKYTPDAVMAAMKYSKQFIQDRFLPDKAIDILDEAGSLAKIRYYERSLSLQRKGVDQRGDHGEGILDGDMRSETTVNGKKEPLSYDGGSDESDSGLTMFDKEMHKILDSDMNSKEFSEAQQSDLELQYSDYGMSTDVDDEVEERDYGEATCEVDTEHVAEVVSTWTGIPLKKLSEDELESIRNMEAELHKSIIGQEEAVTHICKAIRRAKANIKNPERPIGSFLFCGPPGVGKSEIARALTRFLFAKENLIKLDMSEYNEPHSISRILGSPPGYKGHDAGGQLTDKLRKNPFSVVMFDEIEKAHHDVLNVLLQILEDGKLTDSKNQVVSFKNAVIIMTSNVGSNVIERASRGVHSFGFNVEAEGADENTNYAKMKGLVNEELKSQFKPELINRIDDVILFTPLKEHEMRQIAKLMIDETLKRAHDAGINVAVDDSFVNHILKLPRDDKSGARPLRRLITTSLEDKLADLIISREYVPGKAYKVALDDNSQVVINVDTDTEKPGTPSTYSAKSLSVATEEDLTSHLSAVPSFEEVGA</sequence>
<evidence type="ECO:0000313" key="9">
    <source>
        <dbReference type="EMBL" id="KAK1933506.1"/>
    </source>
</evidence>
<feature type="signal peptide" evidence="7">
    <location>
        <begin position="1"/>
        <end position="20"/>
    </location>
</feature>
<proteinExistence type="predicted"/>
<dbReference type="Gene3D" id="1.10.1780.10">
    <property type="entry name" value="Clp, N-terminal domain"/>
    <property type="match status" value="1"/>
</dbReference>
<dbReference type="GO" id="GO:0034605">
    <property type="term" value="P:cellular response to heat"/>
    <property type="evidence" value="ECO:0007669"/>
    <property type="project" value="TreeGrafter"/>
</dbReference>
<dbReference type="GO" id="GO:0005737">
    <property type="term" value="C:cytoplasm"/>
    <property type="evidence" value="ECO:0007669"/>
    <property type="project" value="TreeGrafter"/>
</dbReference>
<organism evidence="9 10">
    <name type="scientific">Babesia divergens</name>
    <dbReference type="NCBI Taxonomy" id="32595"/>
    <lineage>
        <taxon>Eukaryota</taxon>
        <taxon>Sar</taxon>
        <taxon>Alveolata</taxon>
        <taxon>Apicomplexa</taxon>
        <taxon>Aconoidasida</taxon>
        <taxon>Piroplasmida</taxon>
        <taxon>Babesiidae</taxon>
        <taxon>Babesia</taxon>
    </lineage>
</organism>
<name>A0AAD9G7Y4_BABDI</name>
<dbReference type="InterPro" id="IPR036628">
    <property type="entry name" value="Clp_N_dom_sf"/>
</dbReference>
<dbReference type="SUPFAM" id="SSF52540">
    <property type="entry name" value="P-loop containing nucleoside triphosphate hydrolases"/>
    <property type="match status" value="2"/>
</dbReference>
<dbReference type="Pfam" id="PF00004">
    <property type="entry name" value="AAA"/>
    <property type="match status" value="1"/>
</dbReference>
<evidence type="ECO:0000256" key="1">
    <source>
        <dbReference type="ARBA" id="ARBA00022737"/>
    </source>
</evidence>
<keyword evidence="4" id="KW-0143">Chaperone</keyword>
<feature type="chain" id="PRO_5041936829" evidence="7">
    <location>
        <begin position="21"/>
        <end position="998"/>
    </location>
</feature>
<dbReference type="EMBL" id="JAHBMH010000073">
    <property type="protein sequence ID" value="KAK1933506.1"/>
    <property type="molecule type" value="Genomic_DNA"/>
</dbReference>
<evidence type="ECO:0000256" key="3">
    <source>
        <dbReference type="ARBA" id="ARBA00022840"/>
    </source>
</evidence>
<dbReference type="InterPro" id="IPR050130">
    <property type="entry name" value="ClpA_ClpB"/>
</dbReference>